<name>A0A0E0B0A9_9ORYZ</name>
<dbReference type="InterPro" id="IPR056594">
    <property type="entry name" value="AT5G49610-like_b-prop"/>
</dbReference>
<feature type="domain" description="F-box protein AT5G49610-like beta-propeller" evidence="2">
    <location>
        <begin position="86"/>
        <end position="293"/>
    </location>
</feature>
<evidence type="ECO:0000313" key="3">
    <source>
        <dbReference type="EnsemblPlants" id="OGLUM09G03210.1"/>
    </source>
</evidence>
<dbReference type="HOGENOM" id="CLU_024027_1_0_1"/>
<evidence type="ECO:0000259" key="2">
    <source>
        <dbReference type="Pfam" id="PF23635"/>
    </source>
</evidence>
<evidence type="ECO:0000313" key="4">
    <source>
        <dbReference type="Proteomes" id="UP000026961"/>
    </source>
</evidence>
<reference evidence="3" key="1">
    <citation type="submission" date="2015-04" db="UniProtKB">
        <authorList>
            <consortium name="EnsemblPlants"/>
        </authorList>
    </citation>
    <scope>IDENTIFICATION</scope>
</reference>
<reference evidence="3" key="2">
    <citation type="submission" date="2018-05" db="EMBL/GenBank/DDBJ databases">
        <title>OgluRS3 (Oryza glumaepatula Reference Sequence Version 3).</title>
        <authorList>
            <person name="Zhang J."/>
            <person name="Kudrna D."/>
            <person name="Lee S."/>
            <person name="Talag J."/>
            <person name="Welchert J."/>
            <person name="Wing R.A."/>
        </authorList>
    </citation>
    <scope>NUCLEOTIDE SEQUENCE [LARGE SCALE GENOMIC DNA]</scope>
</reference>
<dbReference type="AlphaFoldDB" id="A0A0E0B0A9"/>
<accession>A0A0E0B0A9</accession>
<dbReference type="STRING" id="40148.A0A0E0B0A9"/>
<evidence type="ECO:0000256" key="1">
    <source>
        <dbReference type="SAM" id="MobiDB-lite"/>
    </source>
</evidence>
<dbReference type="EnsemblPlants" id="OGLUM09G03210.1">
    <property type="protein sequence ID" value="OGLUM09G03210.1"/>
    <property type="gene ID" value="OGLUM09G03210"/>
</dbReference>
<protein>
    <recommendedName>
        <fullName evidence="2">F-box protein AT5G49610-like beta-propeller domain-containing protein</fullName>
    </recommendedName>
</protein>
<dbReference type="Pfam" id="PF23635">
    <property type="entry name" value="Beta-prop_AT5G49610-like"/>
    <property type="match status" value="1"/>
</dbReference>
<proteinExistence type="predicted"/>
<organism evidence="3">
    <name type="scientific">Oryza glumipatula</name>
    <dbReference type="NCBI Taxonomy" id="40148"/>
    <lineage>
        <taxon>Eukaryota</taxon>
        <taxon>Viridiplantae</taxon>
        <taxon>Streptophyta</taxon>
        <taxon>Embryophyta</taxon>
        <taxon>Tracheophyta</taxon>
        <taxon>Spermatophyta</taxon>
        <taxon>Magnoliopsida</taxon>
        <taxon>Liliopsida</taxon>
        <taxon>Poales</taxon>
        <taxon>Poaceae</taxon>
        <taxon>BOP clade</taxon>
        <taxon>Oryzoideae</taxon>
        <taxon>Oryzeae</taxon>
        <taxon>Oryzinae</taxon>
        <taxon>Oryza</taxon>
    </lineage>
</organism>
<keyword evidence="4" id="KW-1185">Reference proteome</keyword>
<dbReference type="PANTHER" id="PTHR33207">
    <property type="entry name" value="F-BOX DOMAIN CONTAINING PROTEIN-RELATED"/>
    <property type="match status" value="1"/>
</dbReference>
<dbReference type="Gramene" id="OGLUM09G03210.1">
    <property type="protein sequence ID" value="OGLUM09G03210.1"/>
    <property type="gene ID" value="OGLUM09G03210"/>
</dbReference>
<feature type="region of interest" description="Disordered" evidence="1">
    <location>
        <begin position="351"/>
        <end position="392"/>
    </location>
</feature>
<sequence>MATTVATRGAALAFRRRLSLRHFSHSSASASLPLLLGHFHHPRPVPPRGSPGDLNMAPNVPAFQPLTPSSPRLSLDFVPDLSRFTILDSHLGLLLLRRHDDHGDAFLACDPVSRRHALFHPPPTMGRYSGGTVFSAALLSREAGAGGLRFEAVCVAVDVDAPRAWVATCRDGDCRWRALPRSRDVAIEFDPYWLESHRVRAAGSLYWHICNNPCALALDAATLQFSFLRAPAAMWDSTTHHKYRVGESPVDGRLCLASLERDGFQLWVRGSGEGSDHGWVLERHVRMQEVLDAVPWLPRDILIRHAHMWLSDIDAGRTGKVFIASFGYGRFSTTLTPASWSACRRTMACSMGTPSSPTSRLRRSTVLPEFQRKSDTYTAPTPSPPPPTPAMAATATATATGRRAALTFRRLLSSHSAAPAPLPLLGHFHHPAPVPPRGCPPRPHTTLTVPAFQPLAASSTSPRRLSLDFVPDLSHFTILLLRHRERHDAFLVCDPVSRRHALFHLPPVDEYSSGGIFSAALLSRDDAAAGDPGGDGDGGGLRFGAVCVAVNLGRPCAWVGTYRDGECLWISLPRSREVAIEFDPDLLECLAVRAAGSLYWHIRNNSWTLALDTATLQFSFLRAPAAMWDSTTHHRYRVGEMPGAGGRLCVASLEPPGLLELWVLGSGEGSDHGWVMERRVRMLEVLDAVPWLPRNVLLRHLVLWLSDIDAGRTGKVFIATAGFGRFSYHLDTGEMECLATEDGMEYGQPIFPYFSATADG</sequence>
<dbReference type="Proteomes" id="UP000026961">
    <property type="component" value="Chromosome 9"/>
</dbReference>